<gene>
    <name evidence="2" type="ORF">UCREL1_10099</name>
</gene>
<evidence type="ECO:0000313" key="3">
    <source>
        <dbReference type="Proteomes" id="UP000012174"/>
    </source>
</evidence>
<sequence length="293" mass="32469">MFSTLRHANLGDARFILEPTGAPFDKNRQNKAVRRACIRCRSKKRSGPSLEQSPGAVMLPSPPATDRCSVPESMQHEEKEPPDMLSGGSVIGLPDESPTYHFSPGLGRDCDEDARYVNRIYSDINSSFPFHDVFFDHSLDTSRDCSCLKQIMSTNEMVEICLVWAPRDETRTIPLGADEMLRYQKEALVNYGQEWSTASGSGGGGGGGGGGDMGLDGTGNSQRRASVLGIDQWRIDDEDKLQILRSLSDDRARRLKHLVSMVGEVAVSNSWTAHRSMVRDLEERFAKEIPFID</sequence>
<proteinExistence type="predicted"/>
<dbReference type="KEGG" id="ela:UCREL1_10099"/>
<name>M7SZD9_EUTLA</name>
<feature type="compositionally biased region" description="Gly residues" evidence="1">
    <location>
        <begin position="200"/>
        <end position="217"/>
    </location>
</feature>
<feature type="region of interest" description="Disordered" evidence="1">
    <location>
        <begin position="44"/>
        <end position="90"/>
    </location>
</feature>
<dbReference type="STRING" id="1287681.M7SZD9"/>
<dbReference type="Proteomes" id="UP000012174">
    <property type="component" value="Unassembled WGS sequence"/>
</dbReference>
<evidence type="ECO:0000256" key="1">
    <source>
        <dbReference type="SAM" id="MobiDB-lite"/>
    </source>
</evidence>
<dbReference type="AlphaFoldDB" id="M7SZD9"/>
<reference evidence="3" key="1">
    <citation type="journal article" date="2013" name="Genome Announc.">
        <title>Draft genome sequence of the grapevine dieback fungus Eutypa lata UCR-EL1.</title>
        <authorList>
            <person name="Blanco-Ulate B."/>
            <person name="Rolshausen P.E."/>
            <person name="Cantu D."/>
        </authorList>
    </citation>
    <scope>NUCLEOTIDE SEQUENCE [LARGE SCALE GENOMIC DNA]</scope>
    <source>
        <strain evidence="3">UCR-EL1</strain>
    </source>
</reference>
<organism evidence="2 3">
    <name type="scientific">Eutypa lata (strain UCR-EL1)</name>
    <name type="common">Grapevine dieback disease fungus</name>
    <name type="synonym">Eutypa armeniacae</name>
    <dbReference type="NCBI Taxonomy" id="1287681"/>
    <lineage>
        <taxon>Eukaryota</taxon>
        <taxon>Fungi</taxon>
        <taxon>Dikarya</taxon>
        <taxon>Ascomycota</taxon>
        <taxon>Pezizomycotina</taxon>
        <taxon>Sordariomycetes</taxon>
        <taxon>Xylariomycetidae</taxon>
        <taxon>Xylariales</taxon>
        <taxon>Diatrypaceae</taxon>
        <taxon>Eutypa</taxon>
    </lineage>
</organism>
<dbReference type="EMBL" id="KB707329">
    <property type="protein sequence ID" value="EMR62951.1"/>
    <property type="molecule type" value="Genomic_DNA"/>
</dbReference>
<dbReference type="HOGENOM" id="CLU_950045_0_0_1"/>
<evidence type="ECO:0000313" key="2">
    <source>
        <dbReference type="EMBL" id="EMR62951.1"/>
    </source>
</evidence>
<accession>M7SZD9</accession>
<protein>
    <submittedName>
        <fullName evidence="2">Uncharacterized protein</fullName>
    </submittedName>
</protein>
<keyword evidence="3" id="KW-1185">Reference proteome</keyword>
<feature type="region of interest" description="Disordered" evidence="1">
    <location>
        <begin position="196"/>
        <end position="218"/>
    </location>
</feature>
<dbReference type="OrthoDB" id="4356994at2759"/>